<name>A0A915I6R0_ROMCU</name>
<reference evidence="2" key="1">
    <citation type="submission" date="2022-11" db="UniProtKB">
        <authorList>
            <consortium name="WormBaseParasite"/>
        </authorList>
    </citation>
    <scope>IDENTIFICATION</scope>
</reference>
<accession>A0A915I6R0</accession>
<sequence>MFVRKYTSTRAFQIPIKLGVVKAQALIDTGANAPYCPQASLNALAQASVSISPHCQQWETSTIFPTTTATIPDMIVQLLPTNSVTAELPIETAMVNPINGQCRLLFVNNMPNSIKLRPNQLITVAKQVLRPTKYTTHCQVATTAMDHDLTDHEPPALDKSLSCHKNQQKLDFALNKMTAKTYISTAQKAKAFRML</sequence>
<dbReference type="WBParaSite" id="nRc.2.0.1.t09049-RA">
    <property type="protein sequence ID" value="nRc.2.0.1.t09049-RA"/>
    <property type="gene ID" value="nRc.2.0.1.g09049"/>
</dbReference>
<dbReference type="AlphaFoldDB" id="A0A915I6R0"/>
<organism evidence="1 2">
    <name type="scientific">Romanomermis culicivorax</name>
    <name type="common">Nematode worm</name>
    <dbReference type="NCBI Taxonomy" id="13658"/>
    <lineage>
        <taxon>Eukaryota</taxon>
        <taxon>Metazoa</taxon>
        <taxon>Ecdysozoa</taxon>
        <taxon>Nematoda</taxon>
        <taxon>Enoplea</taxon>
        <taxon>Dorylaimia</taxon>
        <taxon>Mermithida</taxon>
        <taxon>Mermithoidea</taxon>
        <taxon>Mermithidae</taxon>
        <taxon>Romanomermis</taxon>
    </lineage>
</organism>
<keyword evidence="1" id="KW-1185">Reference proteome</keyword>
<protein>
    <submittedName>
        <fullName evidence="2">Peptidase A2 domain-containing protein</fullName>
    </submittedName>
</protein>
<evidence type="ECO:0000313" key="2">
    <source>
        <dbReference type="WBParaSite" id="nRc.2.0.1.t09049-RA"/>
    </source>
</evidence>
<dbReference type="Proteomes" id="UP000887565">
    <property type="component" value="Unplaced"/>
</dbReference>
<evidence type="ECO:0000313" key="1">
    <source>
        <dbReference type="Proteomes" id="UP000887565"/>
    </source>
</evidence>
<proteinExistence type="predicted"/>